<evidence type="ECO:0000256" key="1">
    <source>
        <dbReference type="SAM" id="MobiDB-lite"/>
    </source>
</evidence>
<gene>
    <name evidence="3" type="ORF">ST47_g647</name>
</gene>
<accession>A0A163LX29</accession>
<evidence type="ECO:0000313" key="3">
    <source>
        <dbReference type="EMBL" id="KZM28201.1"/>
    </source>
</evidence>
<keyword evidence="2" id="KW-0472">Membrane</keyword>
<dbReference type="EMBL" id="JYNV01000029">
    <property type="protein sequence ID" value="KZM28201.1"/>
    <property type="molecule type" value="Genomic_DNA"/>
</dbReference>
<dbReference type="Proteomes" id="UP000076837">
    <property type="component" value="Unassembled WGS sequence"/>
</dbReference>
<organism evidence="3 4">
    <name type="scientific">Didymella rabiei</name>
    <name type="common">Chickpea ascochyta blight fungus</name>
    <name type="synonym">Mycosphaerella rabiei</name>
    <dbReference type="NCBI Taxonomy" id="5454"/>
    <lineage>
        <taxon>Eukaryota</taxon>
        <taxon>Fungi</taxon>
        <taxon>Dikarya</taxon>
        <taxon>Ascomycota</taxon>
        <taxon>Pezizomycotina</taxon>
        <taxon>Dothideomycetes</taxon>
        <taxon>Pleosporomycetidae</taxon>
        <taxon>Pleosporales</taxon>
        <taxon>Pleosporineae</taxon>
        <taxon>Didymellaceae</taxon>
        <taxon>Ascochyta</taxon>
    </lineage>
</organism>
<reference evidence="3 4" key="1">
    <citation type="journal article" date="2016" name="Sci. Rep.">
        <title>Draft genome sequencing and secretome analysis of fungal phytopathogen Ascochyta rabiei provides insight into the necrotrophic effector repertoire.</title>
        <authorList>
            <person name="Verma S."/>
            <person name="Gazara R.K."/>
            <person name="Nizam S."/>
            <person name="Parween S."/>
            <person name="Chattopadhyay D."/>
            <person name="Verma P.K."/>
        </authorList>
    </citation>
    <scope>NUCLEOTIDE SEQUENCE [LARGE SCALE GENOMIC DNA]</scope>
    <source>
        <strain evidence="3 4">ArDII</strain>
    </source>
</reference>
<sequence>MSPKPAGNSILGPNNPLPSAPRPNTPPPPYTSSVHDDDTTDNHEMLPITSAHFSSLSVRPTEVLLAFPRTFEPDLEHGNLDPTPSVASRLNASTLPPAAALTYPPTAAAASQRLHWAHTPSVPTADDVVQTTPSRHGGTSAEVKGWKVCCWCVFVLTVVAAVVVAVWGLVRYWWGMRR</sequence>
<feature type="compositionally biased region" description="Pro residues" evidence="1">
    <location>
        <begin position="15"/>
        <end position="30"/>
    </location>
</feature>
<evidence type="ECO:0000313" key="4">
    <source>
        <dbReference type="Proteomes" id="UP000076837"/>
    </source>
</evidence>
<keyword evidence="4" id="KW-1185">Reference proteome</keyword>
<feature type="compositionally biased region" description="Basic and acidic residues" evidence="1">
    <location>
        <begin position="34"/>
        <end position="44"/>
    </location>
</feature>
<feature type="region of interest" description="Disordered" evidence="1">
    <location>
        <begin position="1"/>
        <end position="44"/>
    </location>
</feature>
<keyword evidence="2" id="KW-0812">Transmembrane</keyword>
<name>A0A163LX29_DIDRA</name>
<comment type="caution">
    <text evidence="3">The sequence shown here is derived from an EMBL/GenBank/DDBJ whole genome shotgun (WGS) entry which is preliminary data.</text>
</comment>
<proteinExistence type="predicted"/>
<evidence type="ECO:0000256" key="2">
    <source>
        <dbReference type="SAM" id="Phobius"/>
    </source>
</evidence>
<feature type="transmembrane region" description="Helical" evidence="2">
    <location>
        <begin position="153"/>
        <end position="174"/>
    </location>
</feature>
<keyword evidence="2" id="KW-1133">Transmembrane helix</keyword>
<dbReference type="AlphaFoldDB" id="A0A163LX29"/>
<protein>
    <submittedName>
        <fullName evidence="3">Uncharacterized protein</fullName>
    </submittedName>
</protein>